<dbReference type="InterPro" id="IPR003819">
    <property type="entry name" value="TauD/TfdA-like"/>
</dbReference>
<dbReference type="GO" id="GO:0016491">
    <property type="term" value="F:oxidoreductase activity"/>
    <property type="evidence" value="ECO:0007669"/>
    <property type="project" value="UniProtKB-KW"/>
</dbReference>
<dbReference type="EMBL" id="CP020557">
    <property type="protein sequence ID" value="ARF69158.1"/>
    <property type="molecule type" value="Genomic_DNA"/>
</dbReference>
<gene>
    <name evidence="4" type="ORF">B7C51_17085</name>
</gene>
<proteinExistence type="predicted"/>
<name>A0A1V0UVV0_9BACL</name>
<evidence type="ECO:0000256" key="1">
    <source>
        <dbReference type="ARBA" id="ARBA00023002"/>
    </source>
</evidence>
<organism evidence="4 5">
    <name type="scientific">Paenibacillus larvae subsp. pulvifaciens</name>
    <dbReference type="NCBI Taxonomy" id="1477"/>
    <lineage>
        <taxon>Bacteria</taxon>
        <taxon>Bacillati</taxon>
        <taxon>Bacillota</taxon>
        <taxon>Bacilli</taxon>
        <taxon>Bacillales</taxon>
        <taxon>Paenibacillaceae</taxon>
        <taxon>Paenibacillus</taxon>
    </lineage>
</organism>
<feature type="compositionally biased region" description="Basic and acidic residues" evidence="2">
    <location>
        <begin position="9"/>
        <end position="22"/>
    </location>
</feature>
<feature type="domain" description="TauD/TfdA-like" evidence="3">
    <location>
        <begin position="12"/>
        <end position="107"/>
    </location>
</feature>
<dbReference type="SUPFAM" id="SSF51197">
    <property type="entry name" value="Clavaminate synthase-like"/>
    <property type="match status" value="1"/>
</dbReference>
<dbReference type="InterPro" id="IPR042098">
    <property type="entry name" value="TauD-like_sf"/>
</dbReference>
<reference evidence="4 5" key="1">
    <citation type="submission" date="2017-03" db="EMBL/GenBank/DDBJ databases">
        <title>Paenibacillus larvae genome sequencing.</title>
        <authorList>
            <person name="Dingman D.W."/>
        </authorList>
    </citation>
    <scope>NUCLEOTIDE SEQUENCE [LARGE SCALE GENOMIC DNA]</scope>
    <source>
        <strain evidence="4 5">SAG 10367</strain>
    </source>
</reference>
<dbReference type="AlphaFoldDB" id="A0A1V0UVV0"/>
<dbReference type="Proteomes" id="UP000192727">
    <property type="component" value="Chromosome"/>
</dbReference>
<keyword evidence="1" id="KW-0560">Oxidoreductase</keyword>
<dbReference type="Gene3D" id="3.60.130.10">
    <property type="entry name" value="Clavaminate synthase-like"/>
    <property type="match status" value="1"/>
</dbReference>
<feature type="region of interest" description="Disordered" evidence="2">
    <location>
        <begin position="1"/>
        <end position="24"/>
    </location>
</feature>
<dbReference type="Pfam" id="PF02668">
    <property type="entry name" value="TauD"/>
    <property type="match status" value="1"/>
</dbReference>
<protein>
    <recommendedName>
        <fullName evidence="3">TauD/TfdA-like domain-containing protein</fullName>
    </recommendedName>
</protein>
<sequence length="121" mass="14124">MLEGNENQKAIRPEFQKDDRAKGKGIGNMTAVARQLAEKAFGVKISDIQREALDLFDSITFNPDFQLVMKLEPGDMQFLNNHVVIHSRTEFEDYEDPKLKRHLLRLWLSIRNSRKEHPITF</sequence>
<evidence type="ECO:0000313" key="5">
    <source>
        <dbReference type="Proteomes" id="UP000192727"/>
    </source>
</evidence>
<accession>A0A1V0UVV0</accession>
<evidence type="ECO:0000313" key="4">
    <source>
        <dbReference type="EMBL" id="ARF69158.1"/>
    </source>
</evidence>
<evidence type="ECO:0000256" key="2">
    <source>
        <dbReference type="SAM" id="MobiDB-lite"/>
    </source>
</evidence>
<evidence type="ECO:0000259" key="3">
    <source>
        <dbReference type="Pfam" id="PF02668"/>
    </source>
</evidence>